<protein>
    <submittedName>
        <fullName evidence="1">Uncharacterized protein</fullName>
    </submittedName>
</protein>
<gene>
    <name evidence="1" type="ORF">DCM83_11220</name>
</gene>
<dbReference type="AlphaFoldDB" id="A0AAE9N7X8"/>
<name>A0AAE9N7X8_9BRAD</name>
<sequence length="67" mass="7610">MSLYSKLFDGPTRAILTAWRFLHFISTGLGRLLIKAHHDQHSGQTSLLGRFCGEMALGKQLRLLKRD</sequence>
<evidence type="ECO:0000313" key="2">
    <source>
        <dbReference type="Proteomes" id="UP001058872"/>
    </source>
</evidence>
<dbReference type="EMBL" id="CP028989">
    <property type="protein sequence ID" value="UUO65711.1"/>
    <property type="molecule type" value="Genomic_DNA"/>
</dbReference>
<organism evidence="1 2">
    <name type="scientific">Bradyrhizobium betae</name>
    <dbReference type="NCBI Taxonomy" id="244734"/>
    <lineage>
        <taxon>Bacteria</taxon>
        <taxon>Pseudomonadati</taxon>
        <taxon>Pseudomonadota</taxon>
        <taxon>Alphaproteobacteria</taxon>
        <taxon>Hyphomicrobiales</taxon>
        <taxon>Nitrobacteraceae</taxon>
        <taxon>Bradyrhizobium</taxon>
    </lineage>
</organism>
<dbReference type="Proteomes" id="UP001058872">
    <property type="component" value="Chromosome"/>
</dbReference>
<proteinExistence type="predicted"/>
<evidence type="ECO:0000313" key="1">
    <source>
        <dbReference type="EMBL" id="UUO65711.1"/>
    </source>
</evidence>
<accession>A0AAE9N7X8</accession>
<reference evidence="1" key="1">
    <citation type="submission" date="2018-04" db="EMBL/GenBank/DDBJ databases">
        <title>Genomes of Endosymbiotic and Endophytic Bradyrhizobium Publication status.</title>
        <authorList>
            <person name="Guha S."/>
            <person name="Jorrin B."/>
            <person name="Sarkar M."/>
            <person name="Poole P.S."/>
            <person name="DasGupta M."/>
        </authorList>
    </citation>
    <scope>NUCLEOTIDE SEQUENCE</scope>
    <source>
        <strain evidence="1">WBOS16</strain>
    </source>
</reference>